<dbReference type="Pfam" id="PF04116">
    <property type="entry name" value="FA_hydroxylase"/>
    <property type="match status" value="1"/>
</dbReference>
<evidence type="ECO:0000256" key="5">
    <source>
        <dbReference type="ARBA" id="ARBA00023098"/>
    </source>
</evidence>
<dbReference type="GO" id="GO:0005506">
    <property type="term" value="F:iron ion binding"/>
    <property type="evidence" value="ECO:0007669"/>
    <property type="project" value="InterPro"/>
</dbReference>
<keyword evidence="5" id="KW-0443">Lipid metabolism</keyword>
<evidence type="ECO:0000256" key="7">
    <source>
        <dbReference type="SAM" id="Phobius"/>
    </source>
</evidence>
<protein>
    <recommendedName>
        <fullName evidence="8">Fatty acid hydroxylase domain-containing protein</fullName>
    </recommendedName>
</protein>
<proteinExistence type="predicted"/>
<gene>
    <name evidence="9" type="ORF">METZ01_LOCUS17616</name>
</gene>
<keyword evidence="2 7" id="KW-0812">Transmembrane</keyword>
<evidence type="ECO:0000256" key="3">
    <source>
        <dbReference type="ARBA" id="ARBA00022989"/>
    </source>
</evidence>
<sequence length="247" mass="28367">MIPLYSFRYKKINHAFLNIFFTTTTAIIGFGFAFLLLKSTLYVGGEQIGIIHIFNLPIWADVIISLLLLDLIGAYLVHFIQHKVPWMWKFHLVHHSDMNVDVTTGLRHHPGETVFRIIFTFIGVFVSGASIGMVMLYQSLSVLFAHITHANISIPKKIDAILSYVLVTPNMHKIHHHYEMPLTDSNYGNIFSIWDRLFNTFSFINKQKSVVYGIDTYMDKSETNNLGTLLSIPFKKLKKVNNSKFSK</sequence>
<feature type="transmembrane region" description="Helical" evidence="7">
    <location>
        <begin position="58"/>
        <end position="80"/>
    </location>
</feature>
<reference evidence="9" key="1">
    <citation type="submission" date="2018-05" db="EMBL/GenBank/DDBJ databases">
        <authorList>
            <person name="Lanie J.A."/>
            <person name="Ng W.-L."/>
            <person name="Kazmierczak K.M."/>
            <person name="Andrzejewski T.M."/>
            <person name="Davidsen T.M."/>
            <person name="Wayne K.J."/>
            <person name="Tettelin H."/>
            <person name="Glass J.I."/>
            <person name="Rusch D."/>
            <person name="Podicherti R."/>
            <person name="Tsui H.-C.T."/>
            <person name="Winkler M.E."/>
        </authorList>
    </citation>
    <scope>NUCLEOTIDE SEQUENCE</scope>
</reference>
<accession>A0A381PCP6</accession>
<feature type="domain" description="Fatty acid hydroxylase" evidence="8">
    <location>
        <begin position="66"/>
        <end position="200"/>
    </location>
</feature>
<name>A0A381PCP6_9ZZZZ</name>
<keyword evidence="4" id="KW-0560">Oxidoreductase</keyword>
<dbReference type="InterPro" id="IPR006694">
    <property type="entry name" value="Fatty_acid_hydroxylase"/>
</dbReference>
<evidence type="ECO:0000256" key="4">
    <source>
        <dbReference type="ARBA" id="ARBA00023002"/>
    </source>
</evidence>
<feature type="transmembrane region" description="Helical" evidence="7">
    <location>
        <begin position="114"/>
        <end position="137"/>
    </location>
</feature>
<dbReference type="PANTHER" id="PTHR21624:SF1">
    <property type="entry name" value="ALKYLGLYCEROL MONOOXYGENASE"/>
    <property type="match status" value="1"/>
</dbReference>
<dbReference type="GO" id="GO:0050479">
    <property type="term" value="F:glyceryl-ether monooxygenase activity"/>
    <property type="evidence" value="ECO:0007669"/>
    <property type="project" value="TreeGrafter"/>
</dbReference>
<feature type="transmembrane region" description="Helical" evidence="7">
    <location>
        <begin position="15"/>
        <end position="37"/>
    </location>
</feature>
<evidence type="ECO:0000256" key="6">
    <source>
        <dbReference type="ARBA" id="ARBA00023136"/>
    </source>
</evidence>
<evidence type="ECO:0000256" key="1">
    <source>
        <dbReference type="ARBA" id="ARBA00004127"/>
    </source>
</evidence>
<comment type="subcellular location">
    <subcellularLocation>
        <location evidence="1">Endomembrane system</location>
        <topology evidence="1">Multi-pass membrane protein</topology>
    </subcellularLocation>
</comment>
<evidence type="ECO:0000313" key="9">
    <source>
        <dbReference type="EMBL" id="SUZ64762.1"/>
    </source>
</evidence>
<evidence type="ECO:0000256" key="2">
    <source>
        <dbReference type="ARBA" id="ARBA00022692"/>
    </source>
</evidence>
<keyword evidence="6 7" id="KW-0472">Membrane</keyword>
<dbReference type="InterPro" id="IPR051689">
    <property type="entry name" value="Sterol_desaturase/TMEM195"/>
</dbReference>
<dbReference type="AlphaFoldDB" id="A0A381PCP6"/>
<evidence type="ECO:0000259" key="8">
    <source>
        <dbReference type="Pfam" id="PF04116"/>
    </source>
</evidence>
<dbReference type="GO" id="GO:0016020">
    <property type="term" value="C:membrane"/>
    <property type="evidence" value="ECO:0007669"/>
    <property type="project" value="GOC"/>
</dbReference>
<organism evidence="9">
    <name type="scientific">marine metagenome</name>
    <dbReference type="NCBI Taxonomy" id="408172"/>
    <lineage>
        <taxon>unclassified sequences</taxon>
        <taxon>metagenomes</taxon>
        <taxon>ecological metagenomes</taxon>
    </lineage>
</organism>
<dbReference type="PANTHER" id="PTHR21624">
    <property type="entry name" value="STEROL DESATURASE-RELATED PROTEIN"/>
    <property type="match status" value="1"/>
</dbReference>
<dbReference type="GO" id="GO:0008610">
    <property type="term" value="P:lipid biosynthetic process"/>
    <property type="evidence" value="ECO:0007669"/>
    <property type="project" value="InterPro"/>
</dbReference>
<keyword evidence="3 7" id="KW-1133">Transmembrane helix</keyword>
<dbReference type="GO" id="GO:0005783">
    <property type="term" value="C:endoplasmic reticulum"/>
    <property type="evidence" value="ECO:0007669"/>
    <property type="project" value="TreeGrafter"/>
</dbReference>
<dbReference type="GO" id="GO:0006643">
    <property type="term" value="P:membrane lipid metabolic process"/>
    <property type="evidence" value="ECO:0007669"/>
    <property type="project" value="TreeGrafter"/>
</dbReference>
<dbReference type="EMBL" id="UINC01000941">
    <property type="protein sequence ID" value="SUZ64762.1"/>
    <property type="molecule type" value="Genomic_DNA"/>
</dbReference>